<dbReference type="Proteomes" id="UP000035352">
    <property type="component" value="Chromosome"/>
</dbReference>
<evidence type="ECO:0000313" key="4">
    <source>
        <dbReference type="Proteomes" id="UP000035352"/>
    </source>
</evidence>
<reference evidence="3 4" key="1">
    <citation type="submission" date="2015-05" db="EMBL/GenBank/DDBJ databases">
        <authorList>
            <person name="Tang B."/>
            <person name="Yu Y."/>
        </authorList>
    </citation>
    <scope>NUCLEOTIDE SEQUENCE [LARGE SCALE GENOMIC DNA]</scope>
    <source>
        <strain evidence="3 4">DSM 7029</strain>
    </source>
</reference>
<dbReference type="SUPFAM" id="SSF53474">
    <property type="entry name" value="alpha/beta-Hydrolases"/>
    <property type="match status" value="1"/>
</dbReference>
<dbReference type="RefSeq" id="WP_047195672.1">
    <property type="nucleotide sequence ID" value="NZ_CP011371.1"/>
</dbReference>
<dbReference type="Pfam" id="PF12697">
    <property type="entry name" value="Abhydrolase_6"/>
    <property type="match status" value="1"/>
</dbReference>
<evidence type="ECO:0000256" key="1">
    <source>
        <dbReference type="ARBA" id="ARBA00008645"/>
    </source>
</evidence>
<sequence>MSALLRHNVTFSGNGRVPLLFAHGYGCDQHVWRFVAPAFEEHFRVVRFDYAGAGGAAPGAYDFERHGSLRGHAEDLIEICDEAGLERPVLVAHSVATMIGVVAAGLRPELFSRLVLVAPSPCYLNQGDYVGGFEREDIDALLETLDSNYFSWARMMAPVVMGNADRPELAEDLGNSFCRTDPAVAHHFARVTFLSDNRGDLPGMRVPSLVLQCRDDALAPASVGRYLQQTLPCAQLAELQATGHCPHLSAPGETIEVIRQFLAELLERDTGAQRRSAPGQTA</sequence>
<proteinExistence type="inferred from homology"/>
<dbReference type="EMBL" id="CP011371">
    <property type="protein sequence ID" value="AKJ30263.1"/>
    <property type="molecule type" value="Genomic_DNA"/>
</dbReference>
<dbReference type="PANTHER" id="PTHR43039">
    <property type="entry name" value="ESTERASE-RELATED"/>
    <property type="match status" value="1"/>
</dbReference>
<dbReference type="KEGG" id="pbh:AAW51_3572"/>
<evidence type="ECO:0000259" key="2">
    <source>
        <dbReference type="Pfam" id="PF12697"/>
    </source>
</evidence>
<dbReference type="STRING" id="413882.AAW51_3572"/>
<keyword evidence="4" id="KW-1185">Reference proteome</keyword>
<dbReference type="InterPro" id="IPR000073">
    <property type="entry name" value="AB_hydrolase_1"/>
</dbReference>
<name>A0A0G3BQP2_9BURK</name>
<feature type="domain" description="AB hydrolase-1" evidence="2">
    <location>
        <begin position="19"/>
        <end position="256"/>
    </location>
</feature>
<dbReference type="InterPro" id="IPR029058">
    <property type="entry name" value="AB_hydrolase_fold"/>
</dbReference>
<dbReference type="OrthoDB" id="8680283at2"/>
<dbReference type="PATRIC" id="fig|413882.6.peg.3731"/>
<protein>
    <submittedName>
        <fullName evidence="3">Sigma factor sigB regulation protein rsbQ</fullName>
    </submittedName>
</protein>
<gene>
    <name evidence="3" type="ORF">AAW51_3572</name>
</gene>
<accession>A0A0G3BQP2</accession>
<comment type="similarity">
    <text evidence="1">Belongs to the AB hydrolase superfamily.</text>
</comment>
<dbReference type="Gene3D" id="3.40.50.1820">
    <property type="entry name" value="alpha/beta hydrolase"/>
    <property type="match status" value="1"/>
</dbReference>
<dbReference type="AlphaFoldDB" id="A0A0G3BQP2"/>
<organism evidence="3 4">
    <name type="scientific">Caldimonas brevitalea</name>
    <dbReference type="NCBI Taxonomy" id="413882"/>
    <lineage>
        <taxon>Bacteria</taxon>
        <taxon>Pseudomonadati</taxon>
        <taxon>Pseudomonadota</taxon>
        <taxon>Betaproteobacteria</taxon>
        <taxon>Burkholderiales</taxon>
        <taxon>Sphaerotilaceae</taxon>
        <taxon>Caldimonas</taxon>
    </lineage>
</organism>
<evidence type="ECO:0000313" key="3">
    <source>
        <dbReference type="EMBL" id="AKJ30263.1"/>
    </source>
</evidence>